<dbReference type="SUPFAM" id="SSF55486">
    <property type="entry name" value="Metalloproteases ('zincins'), catalytic domain"/>
    <property type="match status" value="1"/>
</dbReference>
<evidence type="ECO:0000313" key="5">
    <source>
        <dbReference type="Proteomes" id="UP000810252"/>
    </source>
</evidence>
<evidence type="ECO:0000313" key="4">
    <source>
        <dbReference type="EMBL" id="MBO8448471.1"/>
    </source>
</evidence>
<keyword evidence="1" id="KW-0732">Signal</keyword>
<proteinExistence type="predicted"/>
<feature type="domain" description="EcxA zinc-binding" evidence="2">
    <location>
        <begin position="374"/>
        <end position="622"/>
    </location>
</feature>
<dbReference type="InterPro" id="IPR032534">
    <property type="entry name" value="EcxA_zinc-bd"/>
</dbReference>
<keyword evidence="4" id="KW-0645">Protease</keyword>
<dbReference type="AlphaFoldDB" id="A0A9D9HEJ1"/>
<dbReference type="Gene3D" id="3.40.390.10">
    <property type="entry name" value="Collagenase (Catalytic Domain)"/>
    <property type="match status" value="1"/>
</dbReference>
<dbReference type="Pfam" id="PF17148">
    <property type="entry name" value="DUF5117"/>
    <property type="match status" value="1"/>
</dbReference>
<feature type="domain" description="DUF5117" evidence="3">
    <location>
        <begin position="75"/>
        <end position="239"/>
    </location>
</feature>
<accession>A0A9D9HEJ1</accession>
<reference evidence="4" key="1">
    <citation type="submission" date="2020-10" db="EMBL/GenBank/DDBJ databases">
        <authorList>
            <person name="Gilroy R."/>
        </authorList>
    </citation>
    <scope>NUCLEOTIDE SEQUENCE</scope>
    <source>
        <strain evidence="4">20514</strain>
    </source>
</reference>
<evidence type="ECO:0000259" key="3">
    <source>
        <dbReference type="Pfam" id="PF17148"/>
    </source>
</evidence>
<name>A0A9D9HEJ1_9BACT</name>
<dbReference type="Proteomes" id="UP000810252">
    <property type="component" value="Unassembled WGS sequence"/>
</dbReference>
<protein>
    <submittedName>
        <fullName evidence="4">Zinc-dependent metalloprotease</fullName>
    </submittedName>
</protein>
<dbReference type="EMBL" id="JADIMQ010000061">
    <property type="protein sequence ID" value="MBO8448471.1"/>
    <property type="molecule type" value="Genomic_DNA"/>
</dbReference>
<keyword evidence="4" id="KW-0482">Metalloprotease</keyword>
<dbReference type="Pfam" id="PF16313">
    <property type="entry name" value="DUF4953"/>
    <property type="match status" value="1"/>
</dbReference>
<evidence type="ECO:0000256" key="1">
    <source>
        <dbReference type="SAM" id="SignalP"/>
    </source>
</evidence>
<dbReference type="InterPro" id="IPR033413">
    <property type="entry name" value="DUF5117"/>
</dbReference>
<keyword evidence="4" id="KW-0378">Hydrolase</keyword>
<comment type="caution">
    <text evidence="4">The sequence shown here is derived from an EMBL/GenBank/DDBJ whole genome shotgun (WGS) entry which is preliminary data.</text>
</comment>
<reference evidence="4" key="2">
    <citation type="journal article" date="2021" name="PeerJ">
        <title>Extensive microbial diversity within the chicken gut microbiome revealed by metagenomics and culture.</title>
        <authorList>
            <person name="Gilroy R."/>
            <person name="Ravi A."/>
            <person name="Getino M."/>
            <person name="Pursley I."/>
            <person name="Horton D.L."/>
            <person name="Alikhan N.F."/>
            <person name="Baker D."/>
            <person name="Gharbi K."/>
            <person name="Hall N."/>
            <person name="Watson M."/>
            <person name="Adriaenssens E.M."/>
            <person name="Foster-Nyarko E."/>
            <person name="Jarju S."/>
            <person name="Secka A."/>
            <person name="Antonio M."/>
            <person name="Oren A."/>
            <person name="Chaudhuri R.R."/>
            <person name="La Ragione R."/>
            <person name="Hildebrand F."/>
            <person name="Pallen M.J."/>
        </authorList>
    </citation>
    <scope>NUCLEOTIDE SEQUENCE</scope>
    <source>
        <strain evidence="4">20514</strain>
    </source>
</reference>
<dbReference type="GO" id="GO:0008237">
    <property type="term" value="F:metallopeptidase activity"/>
    <property type="evidence" value="ECO:0007669"/>
    <property type="project" value="UniProtKB-KW"/>
</dbReference>
<organism evidence="4 5">
    <name type="scientific">Candidatus Cryptobacteroides merdigallinarum</name>
    <dbReference type="NCBI Taxonomy" id="2840770"/>
    <lineage>
        <taxon>Bacteria</taxon>
        <taxon>Pseudomonadati</taxon>
        <taxon>Bacteroidota</taxon>
        <taxon>Bacteroidia</taxon>
        <taxon>Bacteroidales</taxon>
        <taxon>Candidatus Cryptobacteroides</taxon>
    </lineage>
</organism>
<sequence>MNFIAGLTAAVLLCGAVRMSAADREPFPAPVREDSPETVMWVLPDSLMSRDFSLFTTVIGTSAKPGREDKFGYPGDRFGPMILRFVKDGGDVVLQQAVSPGVTPDFPENLRRLCSETGYVDVWRFPVSEDTDGGTVINVSSWLDDDYFFGLQAYSFLLRIGQRVSPASGSPSGRTEIVHRDGQVIVRSDLNYAPMPLPGVSRDTSRWRIGTCLTLLPPRTMKPVYADARVGYFHVPSWKPGASGMDIVKVPAVKKFRNGVTLHVFPGFPEHLLPSVRRAVENWDRIFRCCGLSGHVRLVEPSEEDMASGKYSVDDARISWIKYNNAPCNENAYGRNYADLRSGEILCACLGVFSGVDRNIRGWYLSQTGDIGPVPEDMYNALFEMAVTHEIGHILGLEHNFYGSRMFSVGELRDSALMSRMSHGSSIMDYMRLNYAAMPGDGIAPLDLVPGTGPYDRAAMVWAYGDRHAVRKWCRNFGAWNGHLPGTGKTYFRDDMAAFMFSEDSLRYLSSSARDIQVLSEDLGSDPVSTAWLGMEHIRTALDSLHKAAEDGRQAADSAFAVTALKKQYRQFVGHAVSHFGGVMRIPDGDGNVVTVPVDSASVSAAAEFVDRFVFNPPSWAGDMTDGDYAAEVRSMIERRTVRRAKPEGRREPDTCGGVFYVADSCRVAGQASPAGAAGDAEGISGNGDFRVKVADGTVVLETGAPGRFHAAVQIDSGAGLRARPLSCVSFDAEGMADITGILSGILAENDSGQDLGLTSFPDGDMFRNASCSASENGWLIKVRTMPRYGRSSTVAEMVPRSGSIPVTLSFSVSRFRETVAPTVIAVDRSLPGPYRRTVLRTVRQYGRDSGTGTDAVVVSQVRADCPAAVSFDIAGPGVDVFCVPGFFRVNIGALGFHDRDSLQSALRRALDALRMSPKGL</sequence>
<feature type="chain" id="PRO_5038395790" evidence="1">
    <location>
        <begin position="22"/>
        <end position="921"/>
    </location>
</feature>
<feature type="signal peptide" evidence="1">
    <location>
        <begin position="1"/>
        <end position="21"/>
    </location>
</feature>
<dbReference type="PANTHER" id="PTHR38478:SF1">
    <property type="entry name" value="ZINC DEPENDENT METALLOPROTEASE DOMAIN LIPOPROTEIN"/>
    <property type="match status" value="1"/>
</dbReference>
<dbReference type="InterPro" id="IPR024079">
    <property type="entry name" value="MetalloPept_cat_dom_sf"/>
</dbReference>
<evidence type="ECO:0000259" key="2">
    <source>
        <dbReference type="Pfam" id="PF16313"/>
    </source>
</evidence>
<dbReference type="PANTHER" id="PTHR38478">
    <property type="entry name" value="PEPTIDASE M1A AND M12B"/>
    <property type="match status" value="1"/>
</dbReference>
<gene>
    <name evidence="4" type="ORF">IAC29_04280</name>
</gene>